<dbReference type="KEGG" id="kal:KALB_7633"/>
<dbReference type="PANTHER" id="PTHR36933:SF1">
    <property type="entry name" value="SLL0788 PROTEIN"/>
    <property type="match status" value="1"/>
</dbReference>
<evidence type="ECO:0000256" key="1">
    <source>
        <dbReference type="SAM" id="Phobius"/>
    </source>
</evidence>
<keyword evidence="1" id="KW-1133">Transmembrane helix</keyword>
<keyword evidence="1" id="KW-0812">Transmembrane</keyword>
<dbReference type="Pfam" id="PF03713">
    <property type="entry name" value="DUF305"/>
    <property type="match status" value="1"/>
</dbReference>
<dbReference type="EMBL" id="CP007155">
    <property type="protein sequence ID" value="AHI00991.1"/>
    <property type="molecule type" value="Genomic_DNA"/>
</dbReference>
<evidence type="ECO:0000313" key="3">
    <source>
        <dbReference type="EMBL" id="AHI00991.1"/>
    </source>
</evidence>
<sequence>MQITEDETEELAPPVGPGTRVLVMTAAAVAILLLGAAVGLLVRLPGADTTNNPGSGSVEVGFAQDMSVHHLQAVTLANWAREHTADPAIRQLAFDIQSTQLEQVGRMKGWLMLWGQPEQPPTGKYMAWMAGPDSHGMAGMTMASAMPSGGVDHMPGYASAEEISKLQSLSGAALDSYFLQLMLRHHEGGAPMAQFAADHSGVPAVRVLAQNILASQAAEVKTLKELMTARGVEALPGN</sequence>
<dbReference type="STRING" id="1449976.KALB_7633"/>
<dbReference type="RefSeq" id="WP_025360821.1">
    <property type="nucleotide sequence ID" value="NZ_CP007155.1"/>
</dbReference>
<dbReference type="eggNOG" id="COG3544">
    <property type="taxonomic scope" value="Bacteria"/>
</dbReference>
<keyword evidence="4" id="KW-1185">Reference proteome</keyword>
<dbReference type="Proteomes" id="UP000019225">
    <property type="component" value="Chromosome"/>
</dbReference>
<dbReference type="HOGENOM" id="CLU_074343_0_0_11"/>
<feature type="transmembrane region" description="Helical" evidence="1">
    <location>
        <begin position="21"/>
        <end position="42"/>
    </location>
</feature>
<proteinExistence type="predicted"/>
<dbReference type="PANTHER" id="PTHR36933">
    <property type="entry name" value="SLL0788 PROTEIN"/>
    <property type="match status" value="1"/>
</dbReference>
<accession>W5WJS1</accession>
<keyword evidence="1" id="KW-0472">Membrane</keyword>
<dbReference type="AlphaFoldDB" id="W5WJS1"/>
<evidence type="ECO:0000313" key="4">
    <source>
        <dbReference type="Proteomes" id="UP000019225"/>
    </source>
</evidence>
<feature type="domain" description="DUF305" evidence="2">
    <location>
        <begin position="59"/>
        <end position="226"/>
    </location>
</feature>
<gene>
    <name evidence="3" type="ORF">KALB_7633</name>
</gene>
<dbReference type="InterPro" id="IPR012347">
    <property type="entry name" value="Ferritin-like"/>
</dbReference>
<reference evidence="3 4" key="1">
    <citation type="journal article" date="2014" name="BMC Genomics">
        <title>Complete genome sequence of producer of the glycopeptide antibiotic Aculeximycin Kutzneria albida DSM 43870T, a representative of minor genus of Pseudonocardiaceae.</title>
        <authorList>
            <person name="Rebets Y."/>
            <person name="Tokovenko B."/>
            <person name="Lushchyk I."/>
            <person name="Ruckert C."/>
            <person name="Zaburannyi N."/>
            <person name="Bechthold A."/>
            <person name="Kalinowski J."/>
            <person name="Luzhetskyy A."/>
        </authorList>
    </citation>
    <scope>NUCLEOTIDE SEQUENCE [LARGE SCALE GENOMIC DNA]</scope>
    <source>
        <strain evidence="3">DSM 43870</strain>
    </source>
</reference>
<name>W5WJS1_9PSEU</name>
<dbReference type="Gene3D" id="1.20.1260.10">
    <property type="match status" value="1"/>
</dbReference>
<organism evidence="3 4">
    <name type="scientific">Kutzneria albida DSM 43870</name>
    <dbReference type="NCBI Taxonomy" id="1449976"/>
    <lineage>
        <taxon>Bacteria</taxon>
        <taxon>Bacillati</taxon>
        <taxon>Actinomycetota</taxon>
        <taxon>Actinomycetes</taxon>
        <taxon>Pseudonocardiales</taxon>
        <taxon>Pseudonocardiaceae</taxon>
        <taxon>Kutzneria</taxon>
    </lineage>
</organism>
<dbReference type="InterPro" id="IPR005183">
    <property type="entry name" value="DUF305_CopM-like"/>
</dbReference>
<protein>
    <recommendedName>
        <fullName evidence="2">DUF305 domain-containing protein</fullName>
    </recommendedName>
</protein>
<evidence type="ECO:0000259" key="2">
    <source>
        <dbReference type="Pfam" id="PF03713"/>
    </source>
</evidence>
<dbReference type="PATRIC" id="fig|1449976.3.peg.7669"/>